<dbReference type="EMBL" id="NPEF01000119">
    <property type="protein sequence ID" value="PJZ92625.1"/>
    <property type="molecule type" value="Genomic_DNA"/>
</dbReference>
<dbReference type="GO" id="GO:0032993">
    <property type="term" value="C:protein-DNA complex"/>
    <property type="evidence" value="ECO:0007669"/>
    <property type="project" value="TreeGrafter"/>
</dbReference>
<evidence type="ECO:0000256" key="4">
    <source>
        <dbReference type="ARBA" id="ARBA00023204"/>
    </source>
</evidence>
<accession>A0A2N0B7U7</accession>
<keyword evidence="8" id="KW-1185">Reference proteome</keyword>
<dbReference type="Gene3D" id="1.10.340.30">
    <property type="entry name" value="Hypothetical protein, domain 2"/>
    <property type="match status" value="1"/>
</dbReference>
<evidence type="ECO:0000313" key="6">
    <source>
        <dbReference type="EMBL" id="MDV6237553.1"/>
    </source>
</evidence>
<dbReference type="EMBL" id="NPEF02000027">
    <property type="protein sequence ID" value="MDV6237553.1"/>
    <property type="molecule type" value="Genomic_DNA"/>
</dbReference>
<reference evidence="7" key="1">
    <citation type="submission" date="2017-07" db="EMBL/GenBank/DDBJ databases">
        <title>Leptospira spp. isolated from tropical soils.</title>
        <authorList>
            <person name="Thibeaux R."/>
            <person name="Iraola G."/>
            <person name="Ferres I."/>
            <person name="Bierque E."/>
            <person name="Girault D."/>
            <person name="Soupe-Gilbert M.-E."/>
            <person name="Picardeau M."/>
            <person name="Goarant C."/>
        </authorList>
    </citation>
    <scope>NUCLEOTIDE SEQUENCE [LARGE SCALE GENOMIC DNA]</scope>
    <source>
        <strain evidence="7">ATI7-C-A5</strain>
    </source>
</reference>
<keyword evidence="3" id="KW-0227">DNA damage</keyword>
<evidence type="ECO:0000256" key="2">
    <source>
        <dbReference type="ARBA" id="ARBA00012000"/>
    </source>
</evidence>
<dbReference type="PANTHER" id="PTHR43003:SF5">
    <property type="entry name" value="DNA-3-METHYLADENINE GLYCOSYLASE"/>
    <property type="match status" value="1"/>
</dbReference>
<dbReference type="GO" id="GO:0008725">
    <property type="term" value="F:DNA-3-methyladenine glycosylase activity"/>
    <property type="evidence" value="ECO:0007669"/>
    <property type="project" value="TreeGrafter"/>
</dbReference>
<organism evidence="7">
    <name type="scientific">Leptospira ellisii</name>
    <dbReference type="NCBI Taxonomy" id="2023197"/>
    <lineage>
        <taxon>Bacteria</taxon>
        <taxon>Pseudomonadati</taxon>
        <taxon>Spirochaetota</taxon>
        <taxon>Spirochaetia</taxon>
        <taxon>Leptospirales</taxon>
        <taxon>Leptospiraceae</taxon>
        <taxon>Leptospira</taxon>
    </lineage>
</organism>
<dbReference type="InterPro" id="IPR011257">
    <property type="entry name" value="DNA_glycosylase"/>
</dbReference>
<dbReference type="InterPro" id="IPR003265">
    <property type="entry name" value="HhH-GPD_domain"/>
</dbReference>
<reference evidence="6 8" key="2">
    <citation type="journal article" date="2018" name="Microb. Genom.">
        <title>Deciphering the unexplored Leptospira diversity from soils uncovers genomic evolution to virulence.</title>
        <authorList>
            <person name="Thibeaux R."/>
            <person name="Iraola G."/>
            <person name="Ferres I."/>
            <person name="Bierque E."/>
            <person name="Girault D."/>
            <person name="Soupe-Gilbert M.E."/>
            <person name="Picardeau M."/>
            <person name="Goarant C."/>
        </authorList>
    </citation>
    <scope>NUCLEOTIDE SEQUENCE [LARGE SCALE GENOMIC DNA]</scope>
    <source>
        <strain evidence="6 8">ATI7-C-A5</strain>
    </source>
</reference>
<name>A0A2N0BKG7_9LEPT</name>
<gene>
    <name evidence="6" type="ORF">CH379_018120</name>
    <name evidence="7" type="ORF">CH379_12165</name>
</gene>
<reference evidence="6" key="3">
    <citation type="submission" date="2023-10" db="EMBL/GenBank/DDBJ databases">
        <authorList>
            <person name="Picardeau M."/>
            <person name="Thibeaux R."/>
        </authorList>
    </citation>
    <scope>NUCLEOTIDE SEQUENCE</scope>
    <source>
        <strain evidence="6">ATI7-C-A5</strain>
    </source>
</reference>
<dbReference type="AlphaFoldDB" id="A0A2N0BKG7"/>
<dbReference type="GO" id="GO:0006307">
    <property type="term" value="P:DNA alkylation repair"/>
    <property type="evidence" value="ECO:0007669"/>
    <property type="project" value="TreeGrafter"/>
</dbReference>
<comment type="catalytic activity">
    <reaction evidence="1">
        <text>Hydrolysis of alkylated DNA, releasing 3-methyladenine, 3-methylguanine, 7-methylguanine and 7-methyladenine.</text>
        <dbReference type="EC" id="3.2.2.21"/>
    </reaction>
</comment>
<dbReference type="PANTHER" id="PTHR43003">
    <property type="entry name" value="DNA-3-METHYLADENINE GLYCOSYLASE"/>
    <property type="match status" value="1"/>
</dbReference>
<dbReference type="SUPFAM" id="SSF48150">
    <property type="entry name" value="DNA-glycosylase"/>
    <property type="match status" value="1"/>
</dbReference>
<sequence>MKSKMRTFDKGELTSLCDEIALKDADLHSIILKYGYPPFWDRKPNFETLIHIILEQQVSLASAKSALLKLKGKLGTITAEKLILLSDQELRDCYFSRQKTSYAKNLAREILTGRLVPSRLSSLSDLQIREKLTAVKGIGNWTVDIFLLMALHRIDVFPAGDLAAVRSLKRNKNLPQDVSRETVLKISETWKPYRSIATMILWHSYIRDKNIKL</sequence>
<feature type="domain" description="HhH-GPD" evidence="5">
    <location>
        <begin position="54"/>
        <end position="206"/>
    </location>
</feature>
<accession>A0A2N0BKG7</accession>
<evidence type="ECO:0000256" key="3">
    <source>
        <dbReference type="ARBA" id="ARBA00022763"/>
    </source>
</evidence>
<dbReference type="CDD" id="cd00056">
    <property type="entry name" value="ENDO3c"/>
    <property type="match status" value="1"/>
</dbReference>
<dbReference type="OrthoDB" id="9783680at2"/>
<dbReference type="GO" id="GO:0006285">
    <property type="term" value="P:base-excision repair, AP site formation"/>
    <property type="evidence" value="ECO:0007669"/>
    <property type="project" value="TreeGrafter"/>
</dbReference>
<protein>
    <recommendedName>
        <fullName evidence="2">DNA-3-methyladenine glycosylase II</fullName>
        <ecNumber evidence="2">3.2.2.21</ecNumber>
    </recommendedName>
</protein>
<evidence type="ECO:0000313" key="8">
    <source>
        <dbReference type="Proteomes" id="UP000232122"/>
    </source>
</evidence>
<dbReference type="InterPro" id="IPR051912">
    <property type="entry name" value="Alkylbase_DNA_Glycosylase/TA"/>
</dbReference>
<dbReference type="Proteomes" id="UP000232122">
    <property type="component" value="Unassembled WGS sequence"/>
</dbReference>
<keyword evidence="4" id="KW-0234">DNA repair</keyword>
<dbReference type="GO" id="GO:0032131">
    <property type="term" value="F:alkylated DNA binding"/>
    <property type="evidence" value="ECO:0007669"/>
    <property type="project" value="TreeGrafter"/>
</dbReference>
<evidence type="ECO:0000313" key="7">
    <source>
        <dbReference type="EMBL" id="PJZ92625.1"/>
    </source>
</evidence>
<dbReference type="RefSeq" id="WP_100746994.1">
    <property type="nucleotide sequence ID" value="NZ_NPEF02000027.1"/>
</dbReference>
<dbReference type="EC" id="3.2.2.21" evidence="2"/>
<proteinExistence type="predicted"/>
<comment type="caution">
    <text evidence="7">The sequence shown here is derived from an EMBL/GenBank/DDBJ whole genome shotgun (WGS) entry which is preliminary data.</text>
</comment>
<dbReference type="SMART" id="SM00478">
    <property type="entry name" value="ENDO3c"/>
    <property type="match status" value="1"/>
</dbReference>
<dbReference type="Pfam" id="PF00730">
    <property type="entry name" value="HhH-GPD"/>
    <property type="match status" value="1"/>
</dbReference>
<dbReference type="GO" id="GO:0005737">
    <property type="term" value="C:cytoplasm"/>
    <property type="evidence" value="ECO:0007669"/>
    <property type="project" value="TreeGrafter"/>
</dbReference>
<evidence type="ECO:0000256" key="1">
    <source>
        <dbReference type="ARBA" id="ARBA00000086"/>
    </source>
</evidence>
<evidence type="ECO:0000259" key="5">
    <source>
        <dbReference type="SMART" id="SM00478"/>
    </source>
</evidence>
<dbReference type="GO" id="GO:0043916">
    <property type="term" value="F:DNA-7-methylguanine glycosylase activity"/>
    <property type="evidence" value="ECO:0007669"/>
    <property type="project" value="TreeGrafter"/>
</dbReference>
<dbReference type="Gene3D" id="1.10.1670.40">
    <property type="match status" value="1"/>
</dbReference>